<dbReference type="SMART" id="SM01381">
    <property type="entry name" value="7TM_GPCR_Srsx"/>
    <property type="match status" value="1"/>
</dbReference>
<feature type="transmembrane region" description="Helical" evidence="9">
    <location>
        <begin position="260"/>
        <end position="284"/>
    </location>
</feature>
<evidence type="ECO:0000313" key="12">
    <source>
        <dbReference type="Proteomes" id="UP000580250"/>
    </source>
</evidence>
<keyword evidence="7" id="KW-0675">Receptor</keyword>
<keyword evidence="5" id="KW-0297">G-protein coupled receptor</keyword>
<sequence length="350" mass="39220">MDLMSSTIPPPNKTPLQELDSSTAINLLRYIIALNALFTNGFLLYLFARYKRYRALRGTQCNLFIAANAAVEFIIGIGLALRATFELIAMSMSIHSFTHTLCVWIGSPLTGGFAANQVTILGLALDRLTAVAWPFTYGKKNKNLIAAIFSFAFFIFFAAIGVSLWGIDPGTSSQCSMGVNAGPLFATTWSIYAQLTALFVFGTYITMLCLFYRQSKVLSLSMNKITQQQQQQKPGDIGVIARNKANQNKEFQKTQKQIKLTILVALILLVYSICWALPTAIWFFFNVLDPKDLTRINYVTFIQGFITPLGAGINLYIYIWKHAEIRRSARDTIPFLKQILHDKTFTNPNT</sequence>
<feature type="transmembrane region" description="Helical" evidence="9">
    <location>
        <begin position="27"/>
        <end position="48"/>
    </location>
</feature>
<accession>A0A6V7VX76</accession>
<dbReference type="PANTHER" id="PTHR24249">
    <property type="entry name" value="HISTAMINE RECEPTOR-RELATED G-PROTEIN COUPLED RECEPTOR"/>
    <property type="match status" value="1"/>
</dbReference>
<evidence type="ECO:0000313" key="11">
    <source>
        <dbReference type="EMBL" id="CAD2178988.1"/>
    </source>
</evidence>
<gene>
    <name evidence="11" type="ORF">MENT_LOCUS30970</name>
</gene>
<dbReference type="Pfam" id="PF10320">
    <property type="entry name" value="7TM_GPCR_Srsx"/>
    <property type="match status" value="1"/>
</dbReference>
<feature type="transmembrane region" description="Helical" evidence="9">
    <location>
        <begin position="191"/>
        <end position="212"/>
    </location>
</feature>
<evidence type="ECO:0000256" key="4">
    <source>
        <dbReference type="ARBA" id="ARBA00022989"/>
    </source>
</evidence>
<feature type="domain" description="G-protein coupled receptors family 1 profile" evidence="10">
    <location>
        <begin position="39"/>
        <end position="318"/>
    </location>
</feature>
<dbReference type="InterPro" id="IPR017452">
    <property type="entry name" value="GPCR_Rhodpsn_7TM"/>
</dbReference>
<reference evidence="11 12" key="1">
    <citation type="submission" date="2020-08" db="EMBL/GenBank/DDBJ databases">
        <authorList>
            <person name="Koutsovoulos G."/>
            <person name="Danchin GJ E."/>
        </authorList>
    </citation>
    <scope>NUCLEOTIDE SEQUENCE [LARGE SCALE GENOMIC DNA]</scope>
</reference>
<dbReference type="OrthoDB" id="5836978at2759"/>
<dbReference type="CDD" id="cd00637">
    <property type="entry name" value="7tm_classA_rhodopsin-like"/>
    <property type="match status" value="1"/>
</dbReference>
<organism evidence="11 12">
    <name type="scientific">Meloidogyne enterolobii</name>
    <name type="common">Root-knot nematode worm</name>
    <name type="synonym">Meloidogyne mayaguensis</name>
    <dbReference type="NCBI Taxonomy" id="390850"/>
    <lineage>
        <taxon>Eukaryota</taxon>
        <taxon>Metazoa</taxon>
        <taxon>Ecdysozoa</taxon>
        <taxon>Nematoda</taxon>
        <taxon>Chromadorea</taxon>
        <taxon>Rhabditida</taxon>
        <taxon>Tylenchina</taxon>
        <taxon>Tylenchomorpha</taxon>
        <taxon>Tylenchoidea</taxon>
        <taxon>Meloidogynidae</taxon>
        <taxon>Meloidogyninae</taxon>
        <taxon>Meloidogyne</taxon>
    </lineage>
</organism>
<dbReference type="GO" id="GO:0005886">
    <property type="term" value="C:plasma membrane"/>
    <property type="evidence" value="ECO:0007669"/>
    <property type="project" value="UniProtKB-SubCell"/>
</dbReference>
<comment type="caution">
    <text evidence="11">The sequence shown here is derived from an EMBL/GenBank/DDBJ whole genome shotgun (WGS) entry which is preliminary data.</text>
</comment>
<feature type="transmembrane region" description="Helical" evidence="9">
    <location>
        <begin position="60"/>
        <end position="81"/>
    </location>
</feature>
<dbReference type="AlphaFoldDB" id="A0A6V7VX76"/>
<dbReference type="EMBL" id="CAJEWN010000333">
    <property type="protein sequence ID" value="CAD2178988.1"/>
    <property type="molecule type" value="Genomic_DNA"/>
</dbReference>
<evidence type="ECO:0000256" key="7">
    <source>
        <dbReference type="ARBA" id="ARBA00023170"/>
    </source>
</evidence>
<keyword evidence="6 9" id="KW-0472">Membrane</keyword>
<dbReference type="Gene3D" id="1.20.1070.10">
    <property type="entry name" value="Rhodopsin 7-helix transmembrane proteins"/>
    <property type="match status" value="1"/>
</dbReference>
<evidence type="ECO:0000259" key="10">
    <source>
        <dbReference type="PROSITE" id="PS50262"/>
    </source>
</evidence>
<dbReference type="GO" id="GO:0004930">
    <property type="term" value="F:G protein-coupled receptor activity"/>
    <property type="evidence" value="ECO:0007669"/>
    <property type="project" value="UniProtKB-KW"/>
</dbReference>
<keyword evidence="8" id="KW-0807">Transducer</keyword>
<feature type="transmembrane region" description="Helical" evidence="9">
    <location>
        <begin position="296"/>
        <end position="320"/>
    </location>
</feature>
<dbReference type="SUPFAM" id="SSF81321">
    <property type="entry name" value="Family A G protein-coupled receptor-like"/>
    <property type="match status" value="1"/>
</dbReference>
<dbReference type="InterPro" id="IPR000276">
    <property type="entry name" value="GPCR_Rhodpsn"/>
</dbReference>
<name>A0A6V7VX76_MELEN</name>
<dbReference type="Proteomes" id="UP000580250">
    <property type="component" value="Unassembled WGS sequence"/>
</dbReference>
<evidence type="ECO:0000256" key="3">
    <source>
        <dbReference type="ARBA" id="ARBA00022692"/>
    </source>
</evidence>
<evidence type="ECO:0000256" key="6">
    <source>
        <dbReference type="ARBA" id="ARBA00023136"/>
    </source>
</evidence>
<keyword evidence="2" id="KW-1003">Cell membrane</keyword>
<keyword evidence="4 9" id="KW-1133">Transmembrane helix</keyword>
<dbReference type="PROSITE" id="PS50262">
    <property type="entry name" value="G_PROTEIN_RECEP_F1_2"/>
    <property type="match status" value="1"/>
</dbReference>
<evidence type="ECO:0000256" key="9">
    <source>
        <dbReference type="SAM" id="Phobius"/>
    </source>
</evidence>
<feature type="transmembrane region" description="Helical" evidence="9">
    <location>
        <begin position="101"/>
        <end position="123"/>
    </location>
</feature>
<evidence type="ECO:0000256" key="5">
    <source>
        <dbReference type="ARBA" id="ARBA00023040"/>
    </source>
</evidence>
<feature type="transmembrane region" description="Helical" evidence="9">
    <location>
        <begin position="144"/>
        <end position="167"/>
    </location>
</feature>
<evidence type="ECO:0000256" key="8">
    <source>
        <dbReference type="ARBA" id="ARBA00023224"/>
    </source>
</evidence>
<evidence type="ECO:0000256" key="2">
    <source>
        <dbReference type="ARBA" id="ARBA00022475"/>
    </source>
</evidence>
<dbReference type="InterPro" id="IPR019424">
    <property type="entry name" value="7TM_GPCR_Srsx"/>
</dbReference>
<keyword evidence="3 9" id="KW-0812">Transmembrane</keyword>
<dbReference type="InterPro" id="IPR050569">
    <property type="entry name" value="TAAR"/>
</dbReference>
<protein>
    <recommendedName>
        <fullName evidence="10">G-protein coupled receptors family 1 profile domain-containing protein</fullName>
    </recommendedName>
</protein>
<comment type="subcellular location">
    <subcellularLocation>
        <location evidence="1">Cell membrane</location>
        <topology evidence="1">Multi-pass membrane protein</topology>
    </subcellularLocation>
</comment>
<evidence type="ECO:0000256" key="1">
    <source>
        <dbReference type="ARBA" id="ARBA00004651"/>
    </source>
</evidence>
<dbReference type="PANTHER" id="PTHR24249:SF372">
    <property type="entry name" value="G-PROTEIN COUPLED RECEPTORS FAMILY 1 PROFILE DOMAIN-CONTAINING PROTEIN"/>
    <property type="match status" value="1"/>
</dbReference>
<proteinExistence type="predicted"/>